<reference evidence="1 2" key="1">
    <citation type="submission" date="2015-01" db="EMBL/GenBank/DDBJ databases">
        <title>Evolution of Trichinella species and genotypes.</title>
        <authorList>
            <person name="Korhonen P.K."/>
            <person name="Edoardo P."/>
            <person name="Giuseppe L.R."/>
            <person name="Gasser R.B."/>
        </authorList>
    </citation>
    <scope>NUCLEOTIDE SEQUENCE [LARGE SCALE GENOMIC DNA]</scope>
    <source>
        <strain evidence="1">ISS1029</strain>
    </source>
</reference>
<comment type="caution">
    <text evidence="1">The sequence shown here is derived from an EMBL/GenBank/DDBJ whole genome shotgun (WGS) entry which is preliminary data.</text>
</comment>
<dbReference type="AlphaFoldDB" id="A0A0V1GL59"/>
<sequence>MSRSFLNFRMVFIVRIHRREGFQTQWFPTLLYANKDDPLKIALSLVTVHLFDIRGKL</sequence>
<dbReference type="EMBL" id="JYDP01001078">
    <property type="protein sequence ID" value="KRY98959.1"/>
    <property type="molecule type" value="Genomic_DNA"/>
</dbReference>
<accession>A0A0V1GL59</accession>
<name>A0A0V1GL59_9BILA</name>
<evidence type="ECO:0000313" key="2">
    <source>
        <dbReference type="Proteomes" id="UP000055024"/>
    </source>
</evidence>
<organism evidence="1 2">
    <name type="scientific">Trichinella zimbabwensis</name>
    <dbReference type="NCBI Taxonomy" id="268475"/>
    <lineage>
        <taxon>Eukaryota</taxon>
        <taxon>Metazoa</taxon>
        <taxon>Ecdysozoa</taxon>
        <taxon>Nematoda</taxon>
        <taxon>Enoplea</taxon>
        <taxon>Dorylaimia</taxon>
        <taxon>Trichinellida</taxon>
        <taxon>Trichinellidae</taxon>
        <taxon>Trichinella</taxon>
    </lineage>
</organism>
<gene>
    <name evidence="1" type="ORF">T11_13978</name>
</gene>
<keyword evidence="2" id="KW-1185">Reference proteome</keyword>
<evidence type="ECO:0000313" key="1">
    <source>
        <dbReference type="EMBL" id="KRY98959.1"/>
    </source>
</evidence>
<proteinExistence type="predicted"/>
<protein>
    <submittedName>
        <fullName evidence="1">Uncharacterized protein</fullName>
    </submittedName>
</protein>
<dbReference type="Proteomes" id="UP000055024">
    <property type="component" value="Unassembled WGS sequence"/>
</dbReference>